<dbReference type="InterPro" id="IPR039420">
    <property type="entry name" value="WalR-like"/>
</dbReference>
<organism evidence="11 12">
    <name type="scientific">Lederbergia lenta</name>
    <name type="common">Bacillus lentus</name>
    <dbReference type="NCBI Taxonomy" id="1467"/>
    <lineage>
        <taxon>Bacteria</taxon>
        <taxon>Bacillati</taxon>
        <taxon>Bacillota</taxon>
        <taxon>Bacilli</taxon>
        <taxon>Bacillales</taxon>
        <taxon>Bacillaceae</taxon>
        <taxon>Lederbergia</taxon>
    </lineage>
</organism>
<keyword evidence="6" id="KW-0804">Transcription</keyword>
<dbReference type="GO" id="GO:0005829">
    <property type="term" value="C:cytosol"/>
    <property type="evidence" value="ECO:0007669"/>
    <property type="project" value="TreeGrafter"/>
</dbReference>
<dbReference type="PROSITE" id="PS50110">
    <property type="entry name" value="RESPONSE_REGULATORY"/>
    <property type="match status" value="1"/>
</dbReference>
<dbReference type="InterPro" id="IPR001867">
    <property type="entry name" value="OmpR/PhoB-type_DNA-bd"/>
</dbReference>
<dbReference type="GO" id="GO:0000156">
    <property type="term" value="F:phosphorelay response regulator activity"/>
    <property type="evidence" value="ECO:0007669"/>
    <property type="project" value="TreeGrafter"/>
</dbReference>
<evidence type="ECO:0000259" key="10">
    <source>
        <dbReference type="PROSITE" id="PS51755"/>
    </source>
</evidence>
<keyword evidence="3" id="KW-0902">Two-component regulatory system</keyword>
<dbReference type="Gene3D" id="3.40.50.2300">
    <property type="match status" value="1"/>
</dbReference>
<dbReference type="GO" id="GO:0006355">
    <property type="term" value="P:regulation of DNA-templated transcription"/>
    <property type="evidence" value="ECO:0007669"/>
    <property type="project" value="InterPro"/>
</dbReference>
<evidence type="ECO:0000256" key="3">
    <source>
        <dbReference type="ARBA" id="ARBA00023012"/>
    </source>
</evidence>
<keyword evidence="5 8" id="KW-0238">DNA-binding</keyword>
<evidence type="ECO:0000256" key="5">
    <source>
        <dbReference type="ARBA" id="ARBA00023125"/>
    </source>
</evidence>
<feature type="domain" description="Response regulatory" evidence="9">
    <location>
        <begin position="5"/>
        <end position="118"/>
    </location>
</feature>
<evidence type="ECO:0000256" key="7">
    <source>
        <dbReference type="PROSITE-ProRule" id="PRU00169"/>
    </source>
</evidence>
<dbReference type="STRING" id="1348624.GCA_001591545_00192"/>
<dbReference type="GO" id="GO:0032993">
    <property type="term" value="C:protein-DNA complex"/>
    <property type="evidence" value="ECO:0007669"/>
    <property type="project" value="TreeGrafter"/>
</dbReference>
<dbReference type="CDD" id="cd17574">
    <property type="entry name" value="REC_OmpR"/>
    <property type="match status" value="1"/>
</dbReference>
<dbReference type="SMART" id="SM00862">
    <property type="entry name" value="Trans_reg_C"/>
    <property type="match status" value="1"/>
</dbReference>
<reference evidence="11 12" key="1">
    <citation type="submission" date="2018-06" db="EMBL/GenBank/DDBJ databases">
        <authorList>
            <consortium name="Pathogen Informatics"/>
            <person name="Doyle S."/>
        </authorList>
    </citation>
    <scope>NUCLEOTIDE SEQUENCE [LARGE SCALE GENOMIC DNA]</scope>
    <source>
        <strain evidence="11 12">NCTC4824</strain>
    </source>
</reference>
<comment type="subcellular location">
    <subcellularLocation>
        <location evidence="1">Cytoplasm</location>
    </subcellularLocation>
</comment>
<feature type="DNA-binding region" description="OmpR/PhoB-type" evidence="8">
    <location>
        <begin position="131"/>
        <end position="230"/>
    </location>
</feature>
<evidence type="ECO:0000256" key="2">
    <source>
        <dbReference type="ARBA" id="ARBA00022553"/>
    </source>
</evidence>
<name>A0A2X4W0Z3_LEDLE</name>
<dbReference type="Pfam" id="PF00072">
    <property type="entry name" value="Response_reg"/>
    <property type="match status" value="1"/>
</dbReference>
<sequence length="234" mass="27092">MSNKVILIVEDEVGIRELIQLFLQKKGYHVLTAKDGTEALPIVESQKIDIILLDIEMPGSNGFEVCEQIRQQTKAPVVFVSCKKETADRIKGLKVGGDDFITKPFDFHELEARIQAILRRNQWLDTEKMMTSIIRYGDLQIDTDRCELYVKGKQIQLFHKEFQLLLLMARHPNQVWTVEQLYDHIWGFHSEGTAQTVKVHISNLRRKLEKDPANPQYIKTVRGFGYKFMTTTVS</sequence>
<keyword evidence="4" id="KW-0805">Transcription regulation</keyword>
<feature type="modified residue" description="4-aspartylphosphate" evidence="7">
    <location>
        <position position="54"/>
    </location>
</feature>
<dbReference type="EMBL" id="LS483476">
    <property type="protein sequence ID" value="SQI53768.1"/>
    <property type="molecule type" value="Genomic_DNA"/>
</dbReference>
<dbReference type="Gene3D" id="1.10.10.10">
    <property type="entry name" value="Winged helix-like DNA-binding domain superfamily/Winged helix DNA-binding domain"/>
    <property type="match status" value="1"/>
</dbReference>
<dbReference type="InterPro" id="IPR011006">
    <property type="entry name" value="CheY-like_superfamily"/>
</dbReference>
<dbReference type="PANTHER" id="PTHR48111">
    <property type="entry name" value="REGULATOR OF RPOS"/>
    <property type="match status" value="1"/>
</dbReference>
<dbReference type="InterPro" id="IPR001789">
    <property type="entry name" value="Sig_transdc_resp-reg_receiver"/>
</dbReference>
<evidence type="ECO:0000256" key="8">
    <source>
        <dbReference type="PROSITE-ProRule" id="PRU01091"/>
    </source>
</evidence>
<evidence type="ECO:0000256" key="1">
    <source>
        <dbReference type="ARBA" id="ARBA00004496"/>
    </source>
</evidence>
<dbReference type="KEGG" id="blen:NCTC4824_01096"/>
<dbReference type="SUPFAM" id="SSF52172">
    <property type="entry name" value="CheY-like"/>
    <property type="match status" value="1"/>
</dbReference>
<gene>
    <name evidence="11" type="primary">phoP_2</name>
    <name evidence="11" type="ORF">NCTC4824_01096</name>
</gene>
<dbReference type="RefSeq" id="WP_066136166.1">
    <property type="nucleotide sequence ID" value="NZ_CBCSGM010000001.1"/>
</dbReference>
<dbReference type="CDD" id="cd00383">
    <property type="entry name" value="trans_reg_C"/>
    <property type="match status" value="1"/>
</dbReference>
<dbReference type="Pfam" id="PF00486">
    <property type="entry name" value="Trans_reg_C"/>
    <property type="match status" value="1"/>
</dbReference>
<evidence type="ECO:0000256" key="6">
    <source>
        <dbReference type="ARBA" id="ARBA00023163"/>
    </source>
</evidence>
<evidence type="ECO:0000259" key="9">
    <source>
        <dbReference type="PROSITE" id="PS50110"/>
    </source>
</evidence>
<dbReference type="Proteomes" id="UP000249134">
    <property type="component" value="Chromosome 1"/>
</dbReference>
<dbReference type="Gene3D" id="6.10.250.690">
    <property type="match status" value="1"/>
</dbReference>
<evidence type="ECO:0000313" key="11">
    <source>
        <dbReference type="EMBL" id="SQI53768.1"/>
    </source>
</evidence>
<feature type="domain" description="OmpR/PhoB-type" evidence="10">
    <location>
        <begin position="131"/>
        <end position="230"/>
    </location>
</feature>
<accession>A0A2X4W0Z3</accession>
<evidence type="ECO:0000256" key="4">
    <source>
        <dbReference type="ARBA" id="ARBA00023015"/>
    </source>
</evidence>
<dbReference type="FunFam" id="1.10.10.10:FF:000018">
    <property type="entry name" value="DNA-binding response regulator ResD"/>
    <property type="match status" value="1"/>
</dbReference>
<proteinExistence type="predicted"/>
<dbReference type="GO" id="GO:0000976">
    <property type="term" value="F:transcription cis-regulatory region binding"/>
    <property type="evidence" value="ECO:0007669"/>
    <property type="project" value="TreeGrafter"/>
</dbReference>
<keyword evidence="2 7" id="KW-0597">Phosphoprotein</keyword>
<dbReference type="PANTHER" id="PTHR48111:SF1">
    <property type="entry name" value="TWO-COMPONENT RESPONSE REGULATOR ORR33"/>
    <property type="match status" value="1"/>
</dbReference>
<dbReference type="InterPro" id="IPR036388">
    <property type="entry name" value="WH-like_DNA-bd_sf"/>
</dbReference>
<evidence type="ECO:0000313" key="12">
    <source>
        <dbReference type="Proteomes" id="UP000249134"/>
    </source>
</evidence>
<dbReference type="AlphaFoldDB" id="A0A2X4W0Z3"/>
<dbReference type="PROSITE" id="PS51755">
    <property type="entry name" value="OMPR_PHOB"/>
    <property type="match status" value="1"/>
</dbReference>
<protein>
    <submittedName>
        <fullName evidence="11">Winged helix family two component transcriptional regulator</fullName>
    </submittedName>
</protein>
<dbReference type="FunFam" id="3.40.50.2300:FF:000001">
    <property type="entry name" value="DNA-binding response regulator PhoB"/>
    <property type="match status" value="1"/>
</dbReference>
<dbReference type="SMART" id="SM00448">
    <property type="entry name" value="REC"/>
    <property type="match status" value="1"/>
</dbReference>
<keyword evidence="12" id="KW-1185">Reference proteome</keyword>